<organism evidence="3 4">
    <name type="scientific">Orchesella dallaii</name>
    <dbReference type="NCBI Taxonomy" id="48710"/>
    <lineage>
        <taxon>Eukaryota</taxon>
        <taxon>Metazoa</taxon>
        <taxon>Ecdysozoa</taxon>
        <taxon>Arthropoda</taxon>
        <taxon>Hexapoda</taxon>
        <taxon>Collembola</taxon>
        <taxon>Entomobryomorpha</taxon>
        <taxon>Entomobryoidea</taxon>
        <taxon>Orchesellidae</taxon>
        <taxon>Orchesellinae</taxon>
        <taxon>Orchesella</taxon>
    </lineage>
</organism>
<dbReference type="Proteomes" id="UP001642540">
    <property type="component" value="Unassembled WGS sequence"/>
</dbReference>
<dbReference type="InterPro" id="IPR032071">
    <property type="entry name" value="DUF4806"/>
</dbReference>
<feature type="compositionally biased region" description="Polar residues" evidence="1">
    <location>
        <begin position="118"/>
        <end position="133"/>
    </location>
</feature>
<dbReference type="EMBL" id="CAXLJM020000161">
    <property type="protein sequence ID" value="CAL8144781.1"/>
    <property type="molecule type" value="Genomic_DNA"/>
</dbReference>
<dbReference type="PANTHER" id="PTHR34153">
    <property type="entry name" value="SI:CH211-262H13.3-RELATED-RELATED"/>
    <property type="match status" value="1"/>
</dbReference>
<protein>
    <recommendedName>
        <fullName evidence="2">DUF4806 domain-containing protein</fullName>
    </recommendedName>
</protein>
<dbReference type="PANTHER" id="PTHR34153:SF2">
    <property type="entry name" value="SI:CH211-262H13.3-RELATED"/>
    <property type="match status" value="1"/>
</dbReference>
<accession>A0ABP1S746</accession>
<feature type="compositionally biased region" description="Basic residues" evidence="1">
    <location>
        <begin position="92"/>
        <end position="102"/>
    </location>
</feature>
<name>A0ABP1S746_9HEXA</name>
<feature type="region of interest" description="Disordered" evidence="1">
    <location>
        <begin position="83"/>
        <end position="157"/>
    </location>
</feature>
<proteinExistence type="predicted"/>
<reference evidence="3 4" key="1">
    <citation type="submission" date="2024-08" db="EMBL/GenBank/DDBJ databases">
        <authorList>
            <person name="Cucini C."/>
            <person name="Frati F."/>
        </authorList>
    </citation>
    <scope>NUCLEOTIDE SEQUENCE [LARGE SCALE GENOMIC DNA]</scope>
</reference>
<comment type="caution">
    <text evidence="3">The sequence shown here is derived from an EMBL/GenBank/DDBJ whole genome shotgun (WGS) entry which is preliminary data.</text>
</comment>
<gene>
    <name evidence="3" type="ORF">ODALV1_LOCUS30296</name>
</gene>
<evidence type="ECO:0000313" key="3">
    <source>
        <dbReference type="EMBL" id="CAL8144781.1"/>
    </source>
</evidence>
<sequence length="458" mass="51540">MYVIVEFPDEGAVQLIPQKWLFKDQQHCHWPPSPPGNRIQNQTKPGRDWIKCRVRVLSKTPIADYSQARIQEAKATCTSAIDTTDTDDKLSKSRKTRVRKQRQNPVPTLVEVRHDSSNDGSSENSHASSQINLSDYEPLGDYPEKLESLPATGNPPETLENLHTTRNLAETLGNRHDTGNLPETLENLDESLGHLPGRLENITAQDYIQRQNIWGFIEQTTGPEDFILPNNVTTAHRQQTFAALPLKEDAHYNYSGAQSNVPFQNNGTIIPPTYEPNLVTCQPCCSRQDAFEKRVLMLLTEIKTDIKEVLMINKRSVVTEFQSKASEIPFEFPINDSSQLTELESWIATPENYSSLVIFCSAFGGKNLGKVVRIILKRIIGNSLAKQVNFIGANEKICFRELKLCSVLIDSTRNNEGCVHAPEVDIHVAIQNWFRNARDLGGGKKSRSVRNRDAVVPE</sequence>
<evidence type="ECO:0000259" key="2">
    <source>
        <dbReference type="Pfam" id="PF16064"/>
    </source>
</evidence>
<keyword evidence="4" id="KW-1185">Reference proteome</keyword>
<dbReference type="Pfam" id="PF16064">
    <property type="entry name" value="DUF4806"/>
    <property type="match status" value="1"/>
</dbReference>
<feature type="domain" description="DUF4806" evidence="2">
    <location>
        <begin position="329"/>
        <end position="403"/>
    </location>
</feature>
<evidence type="ECO:0000256" key="1">
    <source>
        <dbReference type="SAM" id="MobiDB-lite"/>
    </source>
</evidence>
<evidence type="ECO:0000313" key="4">
    <source>
        <dbReference type="Proteomes" id="UP001642540"/>
    </source>
</evidence>